<dbReference type="AlphaFoldDB" id="G9WN33"/>
<dbReference type="GO" id="GO:0005886">
    <property type="term" value="C:plasma membrane"/>
    <property type="evidence" value="ECO:0007669"/>
    <property type="project" value="UniProtKB-SubCell"/>
</dbReference>
<dbReference type="PROSITE" id="PS50109">
    <property type="entry name" value="HIS_KIN"/>
    <property type="match status" value="1"/>
</dbReference>
<evidence type="ECO:0000256" key="5">
    <source>
        <dbReference type="ARBA" id="ARBA00022553"/>
    </source>
</evidence>
<evidence type="ECO:0000256" key="3">
    <source>
        <dbReference type="ARBA" id="ARBA00012438"/>
    </source>
</evidence>
<keyword evidence="7 15" id="KW-0812">Transmembrane</keyword>
<dbReference type="EMBL" id="AFZC02000003">
    <property type="protein sequence ID" value="EHL11936.1"/>
    <property type="molecule type" value="Genomic_DNA"/>
</dbReference>
<reference evidence="18" key="1">
    <citation type="submission" date="2011-08" db="EMBL/GenBank/DDBJ databases">
        <authorList>
            <consortium name="The Broad Institute Genome Sequencing Platform"/>
            <person name="Earl A."/>
            <person name="Ward D."/>
            <person name="Feldgarden M."/>
            <person name="Gevers D."/>
            <person name="Sizova M."/>
            <person name="Hazen A."/>
            <person name="Epstein S."/>
            <person name="Young S.K."/>
            <person name="Zeng Q."/>
            <person name="Gargeya S."/>
            <person name="Fitzgerald M."/>
            <person name="Haas B."/>
            <person name="Abouelleil A."/>
            <person name="Alvarado L."/>
            <person name="Arachchi H.M."/>
            <person name="Berlin A."/>
            <person name="Brown A."/>
            <person name="Chapman S.B."/>
            <person name="Chen Z."/>
            <person name="Dunbar C."/>
            <person name="Freedman E."/>
            <person name="Gearin G."/>
            <person name="Gellesch M."/>
            <person name="Goldberg J."/>
            <person name="Griggs A."/>
            <person name="Gujja S."/>
            <person name="Heiman D."/>
            <person name="Howarth C."/>
            <person name="Larson L."/>
            <person name="Lui A."/>
            <person name="MacDonald P.J.P."/>
            <person name="Montmayeur A."/>
            <person name="Murphy C."/>
            <person name="Neiman D."/>
            <person name="Pearson M."/>
            <person name="Priest M."/>
            <person name="Roberts A."/>
            <person name="Saif S."/>
            <person name="Shea T."/>
            <person name="Shenoy N."/>
            <person name="Sisk P."/>
            <person name="Stolte C."/>
            <person name="Sykes S."/>
            <person name="Wortman J."/>
            <person name="Nusbaum C."/>
            <person name="Birren B."/>
        </authorList>
    </citation>
    <scope>NUCLEOTIDE SEQUENCE [LARGE SCALE GENOMIC DNA]</scope>
    <source>
        <strain evidence="18">ACB1</strain>
    </source>
</reference>
<dbReference type="InterPro" id="IPR036097">
    <property type="entry name" value="HisK_dim/P_sf"/>
</dbReference>
<keyword evidence="12" id="KW-0902">Two-component regulatory system</keyword>
<dbReference type="FunFam" id="3.30.565.10:FF:000013">
    <property type="entry name" value="Two-component sensor histidine kinase"/>
    <property type="match status" value="1"/>
</dbReference>
<evidence type="ECO:0000256" key="1">
    <source>
        <dbReference type="ARBA" id="ARBA00000085"/>
    </source>
</evidence>
<evidence type="ECO:0000256" key="4">
    <source>
        <dbReference type="ARBA" id="ARBA00022475"/>
    </source>
</evidence>
<evidence type="ECO:0000313" key="18">
    <source>
        <dbReference type="EMBL" id="EHL11936.1"/>
    </source>
</evidence>
<evidence type="ECO:0000256" key="13">
    <source>
        <dbReference type="ARBA" id="ARBA00023136"/>
    </source>
</evidence>
<feature type="domain" description="Histidine kinase" evidence="16">
    <location>
        <begin position="155"/>
        <end position="372"/>
    </location>
</feature>
<dbReference type="SUPFAM" id="SSF158472">
    <property type="entry name" value="HAMP domain-like"/>
    <property type="match status" value="1"/>
</dbReference>
<dbReference type="GO" id="GO:0005524">
    <property type="term" value="F:ATP binding"/>
    <property type="evidence" value="ECO:0007669"/>
    <property type="project" value="UniProtKB-KW"/>
</dbReference>
<dbReference type="InterPro" id="IPR036890">
    <property type="entry name" value="HATPase_C_sf"/>
</dbReference>
<dbReference type="InterPro" id="IPR003661">
    <property type="entry name" value="HisK_dim/P_dom"/>
</dbReference>
<proteinExistence type="predicted"/>
<dbReference type="PANTHER" id="PTHR45528">
    <property type="entry name" value="SENSOR HISTIDINE KINASE CPXA"/>
    <property type="match status" value="1"/>
</dbReference>
<feature type="transmembrane region" description="Helical" evidence="15">
    <location>
        <begin position="60"/>
        <end position="86"/>
    </location>
</feature>
<dbReference type="Pfam" id="PF00672">
    <property type="entry name" value="HAMP"/>
    <property type="match status" value="1"/>
</dbReference>
<evidence type="ECO:0000256" key="10">
    <source>
        <dbReference type="ARBA" id="ARBA00022840"/>
    </source>
</evidence>
<keyword evidence="6" id="KW-0808">Transferase</keyword>
<keyword evidence="9" id="KW-0418">Kinase</keyword>
<dbReference type="CDD" id="cd06225">
    <property type="entry name" value="HAMP"/>
    <property type="match status" value="1"/>
</dbReference>
<dbReference type="Gene3D" id="1.10.287.130">
    <property type="match status" value="1"/>
</dbReference>
<dbReference type="FunFam" id="1.10.287.130:FF:000008">
    <property type="entry name" value="Two-component sensor histidine kinase"/>
    <property type="match status" value="1"/>
</dbReference>
<comment type="subcellular location">
    <subcellularLocation>
        <location evidence="2">Cell membrane</location>
        <topology evidence="2">Multi-pass membrane protein</topology>
    </subcellularLocation>
</comment>
<feature type="transmembrane region" description="Helical" evidence="15">
    <location>
        <begin position="18"/>
        <end position="40"/>
    </location>
</feature>
<dbReference type="PRINTS" id="PR00344">
    <property type="entry name" value="BCTRLSENSOR"/>
</dbReference>
<evidence type="ECO:0000256" key="7">
    <source>
        <dbReference type="ARBA" id="ARBA00022692"/>
    </source>
</evidence>
<name>G9WN33_9FIRM</name>
<dbReference type="Pfam" id="PF02518">
    <property type="entry name" value="HATPase_c"/>
    <property type="match status" value="1"/>
</dbReference>
<keyword evidence="10" id="KW-0067">ATP-binding</keyword>
<evidence type="ECO:0000256" key="14">
    <source>
        <dbReference type="SAM" id="MobiDB-lite"/>
    </source>
</evidence>
<protein>
    <recommendedName>
        <fullName evidence="3">histidine kinase</fullName>
        <ecNumber evidence="3">2.7.13.3</ecNumber>
    </recommendedName>
</protein>
<evidence type="ECO:0000256" key="11">
    <source>
        <dbReference type="ARBA" id="ARBA00022989"/>
    </source>
</evidence>
<dbReference type="InterPro" id="IPR005467">
    <property type="entry name" value="His_kinase_dom"/>
</dbReference>
<dbReference type="SUPFAM" id="SSF55874">
    <property type="entry name" value="ATPase domain of HSP90 chaperone/DNA topoisomerase II/histidine kinase"/>
    <property type="match status" value="1"/>
</dbReference>
<reference evidence="18" key="2">
    <citation type="submission" date="2013-03" db="EMBL/GenBank/DDBJ databases">
        <title>The Genome Sequence of Oribacterium sp. ACB1.</title>
        <authorList>
            <consortium name="The Broad Institute Genomics Platform"/>
            <consortium name="The Broad Institute Genome Sequencing Center for Infectious Disease"/>
            <person name="Earl A."/>
            <person name="Ward D."/>
            <person name="Feldgarden M."/>
            <person name="Gevers D."/>
            <person name="Sizova M."/>
            <person name="Hazen A."/>
            <person name="Epstein S."/>
            <person name="Walker B."/>
            <person name="Young S."/>
            <person name="Zeng Q."/>
            <person name="Gargeya S."/>
            <person name="Fitzgerald M."/>
            <person name="Haas B."/>
            <person name="Abouelleil A."/>
            <person name="Allen A.W."/>
            <person name="Alvarado L."/>
            <person name="Arachchi H.M."/>
            <person name="Berlin A.M."/>
            <person name="Chapman S.B."/>
            <person name="Gainer-Dewar J."/>
            <person name="Goldberg J."/>
            <person name="Griggs A."/>
            <person name="Gujja S."/>
            <person name="Hansen M."/>
            <person name="Howarth C."/>
            <person name="Imamovic A."/>
            <person name="Ireland A."/>
            <person name="Larimer J."/>
            <person name="McCowan C."/>
            <person name="Murphy C."/>
            <person name="Pearson M."/>
            <person name="Poon T.W."/>
            <person name="Priest M."/>
            <person name="Roberts A."/>
            <person name="Saif S."/>
            <person name="Shea T."/>
            <person name="Sisk P."/>
            <person name="Sykes S."/>
            <person name="Wortman J."/>
            <person name="Nusbaum C."/>
            <person name="Birren B."/>
        </authorList>
    </citation>
    <scope>NUCLEOTIDE SEQUENCE [LARGE SCALE GENOMIC DNA]</scope>
    <source>
        <strain evidence="18">ACB1</strain>
    </source>
</reference>
<evidence type="ECO:0000259" key="17">
    <source>
        <dbReference type="PROSITE" id="PS50885"/>
    </source>
</evidence>
<dbReference type="STRING" id="796943.HMPREF9625_00766"/>
<dbReference type="CDD" id="cd00082">
    <property type="entry name" value="HisKA"/>
    <property type="match status" value="1"/>
</dbReference>
<dbReference type="Pfam" id="PF00512">
    <property type="entry name" value="HisKA"/>
    <property type="match status" value="1"/>
</dbReference>
<dbReference type="SMART" id="SM00388">
    <property type="entry name" value="HisKA"/>
    <property type="match status" value="1"/>
</dbReference>
<dbReference type="InterPro" id="IPR004358">
    <property type="entry name" value="Sig_transdc_His_kin-like_C"/>
</dbReference>
<dbReference type="SUPFAM" id="SSF47384">
    <property type="entry name" value="Homodimeric domain of signal transducing histidine kinase"/>
    <property type="match status" value="1"/>
</dbReference>
<feature type="domain" description="HAMP" evidence="17">
    <location>
        <begin position="88"/>
        <end position="140"/>
    </location>
</feature>
<dbReference type="PROSITE" id="PS50885">
    <property type="entry name" value="HAMP"/>
    <property type="match status" value="1"/>
</dbReference>
<accession>G9WN33</accession>
<dbReference type="SMART" id="SM00304">
    <property type="entry name" value="HAMP"/>
    <property type="match status" value="1"/>
</dbReference>
<keyword evidence="11 15" id="KW-1133">Transmembrane helix</keyword>
<evidence type="ECO:0000256" key="15">
    <source>
        <dbReference type="SAM" id="Phobius"/>
    </source>
</evidence>
<dbReference type="Proteomes" id="UP000018461">
    <property type="component" value="Unassembled WGS sequence"/>
</dbReference>
<comment type="catalytic activity">
    <reaction evidence="1">
        <text>ATP + protein L-histidine = ADP + protein N-phospho-L-histidine.</text>
        <dbReference type="EC" id="2.7.13.3"/>
    </reaction>
</comment>
<dbReference type="CDD" id="cd00075">
    <property type="entry name" value="HATPase"/>
    <property type="match status" value="1"/>
</dbReference>
<evidence type="ECO:0000313" key="19">
    <source>
        <dbReference type="Proteomes" id="UP000018461"/>
    </source>
</evidence>
<evidence type="ECO:0000259" key="16">
    <source>
        <dbReference type="PROSITE" id="PS50109"/>
    </source>
</evidence>
<dbReference type="InterPro" id="IPR050398">
    <property type="entry name" value="HssS/ArlS-like"/>
</dbReference>
<evidence type="ECO:0000256" key="9">
    <source>
        <dbReference type="ARBA" id="ARBA00022777"/>
    </source>
</evidence>
<evidence type="ECO:0000256" key="6">
    <source>
        <dbReference type="ARBA" id="ARBA00022679"/>
    </source>
</evidence>
<feature type="compositionally biased region" description="Basic and acidic residues" evidence="14">
    <location>
        <begin position="386"/>
        <end position="412"/>
    </location>
</feature>
<gene>
    <name evidence="18" type="ORF">HMPREF9625_00766</name>
</gene>
<dbReference type="PANTHER" id="PTHR45528:SF1">
    <property type="entry name" value="SENSOR HISTIDINE KINASE CPXA"/>
    <property type="match status" value="1"/>
</dbReference>
<dbReference type="SMART" id="SM00387">
    <property type="entry name" value="HATPase_c"/>
    <property type="match status" value="1"/>
</dbReference>
<evidence type="ECO:0000256" key="12">
    <source>
        <dbReference type="ARBA" id="ARBA00023012"/>
    </source>
</evidence>
<evidence type="ECO:0000256" key="8">
    <source>
        <dbReference type="ARBA" id="ARBA00022741"/>
    </source>
</evidence>
<keyword evidence="5" id="KW-0597">Phosphoprotein</keyword>
<dbReference type="Gene3D" id="3.30.565.10">
    <property type="entry name" value="Histidine kinase-like ATPase, C-terminal domain"/>
    <property type="match status" value="1"/>
</dbReference>
<dbReference type="PATRIC" id="fig|796943.3.peg.1170"/>
<dbReference type="GO" id="GO:0000155">
    <property type="term" value="F:phosphorelay sensor kinase activity"/>
    <property type="evidence" value="ECO:0007669"/>
    <property type="project" value="InterPro"/>
</dbReference>
<feature type="region of interest" description="Disordered" evidence="14">
    <location>
        <begin position="379"/>
        <end position="424"/>
    </location>
</feature>
<evidence type="ECO:0000256" key="2">
    <source>
        <dbReference type="ARBA" id="ARBA00004651"/>
    </source>
</evidence>
<dbReference type="Gene3D" id="6.10.340.10">
    <property type="match status" value="1"/>
</dbReference>
<dbReference type="EC" id="2.7.13.3" evidence="3"/>
<keyword evidence="13 15" id="KW-0472">Membrane</keyword>
<keyword evidence="8" id="KW-0547">Nucleotide-binding</keyword>
<organism evidence="18 19">
    <name type="scientific">Oribacterium parvum ACB1</name>
    <dbReference type="NCBI Taxonomy" id="796943"/>
    <lineage>
        <taxon>Bacteria</taxon>
        <taxon>Bacillati</taxon>
        <taxon>Bacillota</taxon>
        <taxon>Clostridia</taxon>
        <taxon>Lachnospirales</taxon>
        <taxon>Lachnospiraceae</taxon>
        <taxon>Oribacterium</taxon>
    </lineage>
</organism>
<keyword evidence="19" id="KW-1185">Reference proteome</keyword>
<dbReference type="HOGENOM" id="CLU_000445_89_3_9"/>
<dbReference type="InterPro" id="IPR003594">
    <property type="entry name" value="HATPase_dom"/>
</dbReference>
<keyword evidence="4" id="KW-1003">Cell membrane</keyword>
<dbReference type="RefSeq" id="WP_009534626.1">
    <property type="nucleotide sequence ID" value="NZ_KE148312.1"/>
</dbReference>
<sequence>MDKDRLTHHFGRGYMMQILLHVGMSAIFTGVVECFLVFNISSYTNYLYQMGNDHPLVQGFAFAGTISILLFVLLGIVLFSLCFLFLQRKTARDIEKLARAVKQISAGDFQTEVDISGEGEIAHIAESIRLMEEELSRHIELEKSNEQSKTDLITNIAHDLRTPLTSILGYLDLIKNSQSVNEEMKEHYLEIVYNKALRLQKLIEELFGFTKLSYGKMNMNIITLNLVELLSQLIEESYPNFEKNNLNYEFTSNVKKLYIDGDGDLLVRLFDNLITNAIKYGADGKMVKIRLRKEKKLVRITVLNFGYAIPEKELPYIFDKFYRVESSRSTSTGGTGLGLAIVKNIAEMHHGSVEAKSDLSGTRFIVTLPLEYEEEKSLFEGGMKTSENKGRQREKQKEVPRRGIRNDAEDGKASGATQLKRRKI</sequence>
<comment type="caution">
    <text evidence="18">The sequence shown here is derived from an EMBL/GenBank/DDBJ whole genome shotgun (WGS) entry which is preliminary data.</text>
</comment>
<dbReference type="InterPro" id="IPR003660">
    <property type="entry name" value="HAMP_dom"/>
</dbReference>